<reference evidence="2 3" key="1">
    <citation type="submission" date="2024-05" db="EMBL/GenBank/DDBJ databases">
        <title>Genetic variation in Jamaican populations of the coffee berry borer (Hypothenemus hampei).</title>
        <authorList>
            <person name="Errbii M."/>
            <person name="Myrie A."/>
        </authorList>
    </citation>
    <scope>NUCLEOTIDE SEQUENCE [LARGE SCALE GENOMIC DNA]</scope>
    <source>
        <strain evidence="2">JA-Hopewell-2020-01-JO</strain>
        <tissue evidence="2">Whole body</tissue>
    </source>
</reference>
<evidence type="ECO:0000259" key="1">
    <source>
        <dbReference type="Pfam" id="PF25372"/>
    </source>
</evidence>
<dbReference type="Gene3D" id="3.80.10.10">
    <property type="entry name" value="Ribonuclease Inhibitor"/>
    <property type="match status" value="2"/>
</dbReference>
<dbReference type="EMBL" id="JBDJPC010000004">
    <property type="protein sequence ID" value="KAL1505262.1"/>
    <property type="molecule type" value="Genomic_DNA"/>
</dbReference>
<feature type="domain" description="F-box/LRR-repeat protein 15-like leucin rich repeat" evidence="1">
    <location>
        <begin position="87"/>
        <end position="233"/>
    </location>
</feature>
<dbReference type="Proteomes" id="UP001566132">
    <property type="component" value="Unassembled WGS sequence"/>
</dbReference>
<dbReference type="PANTHER" id="PTHR13318">
    <property type="entry name" value="PARTNER OF PAIRED, ISOFORM B-RELATED"/>
    <property type="match status" value="1"/>
</dbReference>
<keyword evidence="3" id="KW-1185">Reference proteome</keyword>
<name>A0ABD1EW58_HYPHA</name>
<evidence type="ECO:0000313" key="2">
    <source>
        <dbReference type="EMBL" id="KAL1505262.1"/>
    </source>
</evidence>
<dbReference type="SUPFAM" id="SSF52047">
    <property type="entry name" value="RNI-like"/>
    <property type="match status" value="1"/>
</dbReference>
<dbReference type="Pfam" id="PF25372">
    <property type="entry name" value="DUF7885"/>
    <property type="match status" value="1"/>
</dbReference>
<dbReference type="AlphaFoldDB" id="A0ABD1EW58"/>
<comment type="caution">
    <text evidence="2">The sequence shown here is derived from an EMBL/GenBank/DDBJ whole genome shotgun (WGS) entry which is preliminary data.</text>
</comment>
<dbReference type="InterPro" id="IPR057207">
    <property type="entry name" value="FBXL15_LRR"/>
</dbReference>
<dbReference type="InterPro" id="IPR032675">
    <property type="entry name" value="LRR_dom_sf"/>
</dbReference>
<evidence type="ECO:0000313" key="3">
    <source>
        <dbReference type="Proteomes" id="UP001566132"/>
    </source>
</evidence>
<proteinExistence type="predicted"/>
<protein>
    <recommendedName>
        <fullName evidence="1">F-box/LRR-repeat protein 15-like leucin rich repeat domain-containing protein</fullName>
    </recommendedName>
</protein>
<gene>
    <name evidence="2" type="ORF">ABEB36_004863</name>
</gene>
<organism evidence="2 3">
    <name type="scientific">Hypothenemus hampei</name>
    <name type="common">Coffee berry borer</name>
    <dbReference type="NCBI Taxonomy" id="57062"/>
    <lineage>
        <taxon>Eukaryota</taxon>
        <taxon>Metazoa</taxon>
        <taxon>Ecdysozoa</taxon>
        <taxon>Arthropoda</taxon>
        <taxon>Hexapoda</taxon>
        <taxon>Insecta</taxon>
        <taxon>Pterygota</taxon>
        <taxon>Neoptera</taxon>
        <taxon>Endopterygota</taxon>
        <taxon>Coleoptera</taxon>
        <taxon>Polyphaga</taxon>
        <taxon>Cucujiformia</taxon>
        <taxon>Curculionidae</taxon>
        <taxon>Scolytinae</taxon>
        <taxon>Hypothenemus</taxon>
    </lineage>
</organism>
<accession>A0ABD1EW58</accession>
<sequence>MDFQSKISTVDSLLNLVTNYIVKNIDQYENHDLAILPVKIKSRLLKKFLATLRYKLNHNWIQVFRTLSHKDITKIDFRDVDVCDCVLDILSTCPNLRELHIKDKQERISSKGLSNLLLKTKLQILEISYSDAVNDEVLKCLCKNPCYLKILDIKGSSISDEGLKYLSVLKLHSLRMSKTKITDEGLRNLIQGPCSQTLTEFIINNCPQVTYVAVQKVIDNCPKLSNLQVMNCPLAPLAALVFPKPIKQLFWNIL</sequence>